<dbReference type="CDD" id="cd21037">
    <property type="entry name" value="MLKL_NTD"/>
    <property type="match status" value="1"/>
</dbReference>
<protein>
    <submittedName>
        <fullName evidence="2">Uncharacterized protein</fullName>
    </submittedName>
</protein>
<proteinExistence type="predicted"/>
<feature type="compositionally biased region" description="Polar residues" evidence="1">
    <location>
        <begin position="263"/>
        <end position="278"/>
    </location>
</feature>
<dbReference type="Gene3D" id="1.20.930.20">
    <property type="entry name" value="Adaptor protein Cbl, N-terminal domain"/>
    <property type="match status" value="1"/>
</dbReference>
<feature type="compositionally biased region" description="Pro residues" evidence="1">
    <location>
        <begin position="242"/>
        <end position="254"/>
    </location>
</feature>
<reference evidence="2" key="1">
    <citation type="submission" date="2020-07" db="EMBL/GenBank/DDBJ databases">
        <title>Genome sequence and genetic diversity analysis of an under-domesticated orphan crop, white fonio (Digitaria exilis).</title>
        <authorList>
            <person name="Bennetzen J.L."/>
            <person name="Chen S."/>
            <person name="Ma X."/>
            <person name="Wang X."/>
            <person name="Yssel A.E.J."/>
            <person name="Chaluvadi S.R."/>
            <person name="Johnson M."/>
            <person name="Gangashetty P."/>
            <person name="Hamidou F."/>
            <person name="Sanogo M.D."/>
            <person name="Zwaenepoel A."/>
            <person name="Wallace J."/>
            <person name="Van De Peer Y."/>
            <person name="Van Deynze A."/>
        </authorList>
    </citation>
    <scope>NUCLEOTIDE SEQUENCE</scope>
    <source>
        <tissue evidence="2">Leaves</tissue>
    </source>
</reference>
<feature type="compositionally biased region" description="Pro residues" evidence="1">
    <location>
        <begin position="142"/>
        <end position="152"/>
    </location>
</feature>
<feature type="region of interest" description="Disordered" evidence="1">
    <location>
        <begin position="142"/>
        <end position="281"/>
    </location>
</feature>
<organism evidence="2 3">
    <name type="scientific">Digitaria exilis</name>
    <dbReference type="NCBI Taxonomy" id="1010633"/>
    <lineage>
        <taxon>Eukaryota</taxon>
        <taxon>Viridiplantae</taxon>
        <taxon>Streptophyta</taxon>
        <taxon>Embryophyta</taxon>
        <taxon>Tracheophyta</taxon>
        <taxon>Spermatophyta</taxon>
        <taxon>Magnoliopsida</taxon>
        <taxon>Liliopsida</taxon>
        <taxon>Poales</taxon>
        <taxon>Poaceae</taxon>
        <taxon>PACMAD clade</taxon>
        <taxon>Panicoideae</taxon>
        <taxon>Panicodae</taxon>
        <taxon>Paniceae</taxon>
        <taxon>Anthephorinae</taxon>
        <taxon>Digitaria</taxon>
    </lineage>
</organism>
<name>A0A835APY3_9POAL</name>
<gene>
    <name evidence="2" type="ORF">HU200_052446</name>
</gene>
<feature type="compositionally biased region" description="Pro residues" evidence="1">
    <location>
        <begin position="212"/>
        <end position="224"/>
    </location>
</feature>
<dbReference type="GO" id="GO:0007166">
    <property type="term" value="P:cell surface receptor signaling pathway"/>
    <property type="evidence" value="ECO:0007669"/>
    <property type="project" value="InterPro"/>
</dbReference>
<dbReference type="InterPro" id="IPR059179">
    <property type="entry name" value="MLKL-like_MCAfunc"/>
</dbReference>
<dbReference type="Proteomes" id="UP000636709">
    <property type="component" value="Unassembled WGS sequence"/>
</dbReference>
<dbReference type="OrthoDB" id="689907at2759"/>
<dbReference type="PANTHER" id="PTHR35832">
    <property type="entry name" value="OS12G0248400 PROTEIN-RELATED"/>
    <property type="match status" value="1"/>
</dbReference>
<evidence type="ECO:0000256" key="1">
    <source>
        <dbReference type="SAM" id="MobiDB-lite"/>
    </source>
</evidence>
<accession>A0A835APY3</accession>
<keyword evidence="3" id="KW-1185">Reference proteome</keyword>
<sequence length="390" mass="42913">MSNITSISYCGYCGTAARTRTDSVIIVEKITEIASMITKTVETESEIMRHGAVSGPLKDLRDAISRAHEVVTACQGRNIMCRFSRDREIAKKLNLVKGDITQGMMCVIFATQAASVFVVTNGQHSVQNLSVFFVQTYRPPPPSRQLPYPSPLPVVEDHQPSLLTHKPPSRRPLDANVGNDPLPYLSAQEDASYSPIDADVPNLHPHSHGHVSPPPPPPPLPPLPRMNIVPLVSKHISRRPPKQPPPPSPPPSPPASLHAPAYATSSKSEQPHPSSNVPPDSPPQVVAVEILINILVLSYNKVFKYLLNCRSESDERKNKPAETEESPSPLPGLKRFSFSELKAATKNFSNQNKIGASKYGTVYKVLLIRSMDSRLPSRNFKIHPNSLWED</sequence>
<dbReference type="InterPro" id="IPR036537">
    <property type="entry name" value="Adaptor_Cbl_N_dom_sf"/>
</dbReference>
<feature type="region of interest" description="Disordered" evidence="1">
    <location>
        <begin position="312"/>
        <end position="333"/>
    </location>
</feature>
<comment type="caution">
    <text evidence="2">The sequence shown here is derived from an EMBL/GenBank/DDBJ whole genome shotgun (WGS) entry which is preliminary data.</text>
</comment>
<dbReference type="EMBL" id="JACEFO010002284">
    <property type="protein sequence ID" value="KAF8668154.1"/>
    <property type="molecule type" value="Genomic_DNA"/>
</dbReference>
<evidence type="ECO:0000313" key="3">
    <source>
        <dbReference type="Proteomes" id="UP000636709"/>
    </source>
</evidence>
<dbReference type="PANTHER" id="PTHR35832:SF9">
    <property type="entry name" value="OS12G0276800 PROTEIN"/>
    <property type="match status" value="1"/>
</dbReference>
<dbReference type="Gene3D" id="3.30.200.20">
    <property type="entry name" value="Phosphorylase Kinase, domain 1"/>
    <property type="match status" value="1"/>
</dbReference>
<feature type="compositionally biased region" description="Basic and acidic residues" evidence="1">
    <location>
        <begin position="312"/>
        <end position="322"/>
    </location>
</feature>
<dbReference type="AlphaFoldDB" id="A0A835APY3"/>
<evidence type="ECO:0000313" key="2">
    <source>
        <dbReference type="EMBL" id="KAF8668154.1"/>
    </source>
</evidence>